<geneLocation type="plasmid" evidence="2">
    <name>unnamed1</name>
</geneLocation>
<proteinExistence type="predicted"/>
<feature type="transmembrane region" description="Helical" evidence="1">
    <location>
        <begin position="141"/>
        <end position="160"/>
    </location>
</feature>
<dbReference type="EMBL" id="CP044066">
    <property type="protein sequence ID" value="QET03908.1"/>
    <property type="molecule type" value="Genomic_DNA"/>
</dbReference>
<keyword evidence="1" id="KW-0472">Membrane</keyword>
<dbReference type="RefSeq" id="WP_150373973.1">
    <property type="nucleotide sequence ID" value="NZ_CP044066.1"/>
</dbReference>
<sequence length="162" mass="17891">MTPEQAQAILHEYRLRMREAAVAWRRVHADEHSAWTFETVKHLAFVNAAGLAGAAALYAAPDLGKKIVGPCSVPIALLFAIGLVMAVIDMYLNSLGALARLKELDSRLKIWDIQPLPGQIEAAELLKDIERGSIFFRFAGYAGWCSAFLFLAGVYPLAFLRF</sequence>
<feature type="transmembrane region" description="Helical" evidence="1">
    <location>
        <begin position="67"/>
        <end position="88"/>
    </location>
</feature>
<evidence type="ECO:0008006" key="4">
    <source>
        <dbReference type="Google" id="ProtNLM"/>
    </source>
</evidence>
<feature type="transmembrane region" description="Helical" evidence="1">
    <location>
        <begin position="42"/>
        <end position="60"/>
    </location>
</feature>
<keyword evidence="1" id="KW-1133">Transmembrane helix</keyword>
<protein>
    <recommendedName>
        <fullName evidence="4">SLATT domain-containing protein</fullName>
    </recommendedName>
</protein>
<evidence type="ECO:0000256" key="1">
    <source>
        <dbReference type="SAM" id="Phobius"/>
    </source>
</evidence>
<dbReference type="OrthoDB" id="9134859at2"/>
<keyword evidence="2" id="KW-0614">Plasmid</keyword>
<dbReference type="Proteomes" id="UP000322822">
    <property type="component" value="Plasmid unnamed1"/>
</dbReference>
<accession>A0A5P2H835</accession>
<keyword evidence="1" id="KW-0812">Transmembrane</keyword>
<evidence type="ECO:0000313" key="3">
    <source>
        <dbReference type="Proteomes" id="UP000322822"/>
    </source>
</evidence>
<dbReference type="AlphaFoldDB" id="A0A5P2H835"/>
<gene>
    <name evidence="2" type="ORF">FOB72_17205</name>
</gene>
<organism evidence="2 3">
    <name type="scientific">Cupriavidus pauculus</name>
    <dbReference type="NCBI Taxonomy" id="82633"/>
    <lineage>
        <taxon>Bacteria</taxon>
        <taxon>Pseudomonadati</taxon>
        <taxon>Pseudomonadota</taxon>
        <taxon>Betaproteobacteria</taxon>
        <taxon>Burkholderiales</taxon>
        <taxon>Burkholderiaceae</taxon>
        <taxon>Cupriavidus</taxon>
    </lineage>
</organism>
<reference evidence="2 3" key="1">
    <citation type="submission" date="2019-09" db="EMBL/GenBank/DDBJ databases">
        <title>FDA dAtabase for Regulatory Grade micrObial Sequences (FDA-ARGOS): Supporting development and validation of Infectious Disease Dx tests.</title>
        <authorList>
            <person name="Sciortino C."/>
            <person name="Tallon L."/>
            <person name="Sadzewicz L."/>
            <person name="Vavikolanu K."/>
            <person name="Mehta A."/>
            <person name="Aluvathingal J."/>
            <person name="Nadendla S."/>
            <person name="Nandy P."/>
            <person name="Geyer C."/>
            <person name="Yan Y."/>
            <person name="Sichtig H."/>
        </authorList>
    </citation>
    <scope>NUCLEOTIDE SEQUENCE [LARGE SCALE GENOMIC DNA]</scope>
    <source>
        <strain evidence="2 3">FDAARGOS_664</strain>
        <plasmid evidence="2 3">unnamed1</plasmid>
    </source>
</reference>
<evidence type="ECO:0000313" key="2">
    <source>
        <dbReference type="EMBL" id="QET03908.1"/>
    </source>
</evidence>
<name>A0A5P2H835_9BURK</name>